<evidence type="ECO:0000313" key="2">
    <source>
        <dbReference type="EMBL" id="PJJ47879.1"/>
    </source>
</evidence>
<dbReference type="Pfam" id="PF19571">
    <property type="entry name" value="ACT_8"/>
    <property type="match status" value="1"/>
</dbReference>
<dbReference type="EMBL" id="PGFA01000005">
    <property type="protein sequence ID" value="PJJ47879.1"/>
    <property type="molecule type" value="Genomic_DNA"/>
</dbReference>
<dbReference type="OrthoDB" id="1438443at2"/>
<feature type="domain" description="ACT" evidence="1">
    <location>
        <begin position="2"/>
        <end position="103"/>
    </location>
</feature>
<dbReference type="AlphaFoldDB" id="A0A2M9AQA7"/>
<organism evidence="2 3">
    <name type="scientific">Hymenobacter chitinivorans DSM 11115</name>
    <dbReference type="NCBI Taxonomy" id="1121954"/>
    <lineage>
        <taxon>Bacteria</taxon>
        <taxon>Pseudomonadati</taxon>
        <taxon>Bacteroidota</taxon>
        <taxon>Cytophagia</taxon>
        <taxon>Cytophagales</taxon>
        <taxon>Hymenobacteraceae</taxon>
        <taxon>Hymenobacter</taxon>
    </lineage>
</organism>
<evidence type="ECO:0000259" key="1">
    <source>
        <dbReference type="Pfam" id="PF19571"/>
    </source>
</evidence>
<sequence>MKDLEVLLENTPGALALFGETLGQHGISLEGGGVFQTGSTAIAHFLVAEPERARAVLEPVGIRVVGIHDVLVLKLRQDVPGQLGQFCRALAQAGVNILVQYSDHANQLIVVVDDFATGTQVVAAWQQQWW</sequence>
<dbReference type="SUPFAM" id="SSF55021">
    <property type="entry name" value="ACT-like"/>
    <property type="match status" value="2"/>
</dbReference>
<keyword evidence="3" id="KW-1185">Reference proteome</keyword>
<dbReference type="Gene3D" id="3.30.2130.10">
    <property type="entry name" value="VC0802-like"/>
    <property type="match status" value="1"/>
</dbReference>
<dbReference type="InterPro" id="IPR045739">
    <property type="entry name" value="ACT_dom_pair"/>
</dbReference>
<dbReference type="PANTHER" id="PTHR40099">
    <property type="entry name" value="ACETOLACTATE SYNTHASE, SMALL SUBUNIT"/>
    <property type="match status" value="1"/>
</dbReference>
<reference evidence="2 3" key="1">
    <citation type="submission" date="2017-11" db="EMBL/GenBank/DDBJ databases">
        <title>Genomic Encyclopedia of Archaeal and Bacterial Type Strains, Phase II (KMG-II): From Individual Species to Whole Genera.</title>
        <authorList>
            <person name="Goeker M."/>
        </authorList>
    </citation>
    <scope>NUCLEOTIDE SEQUENCE [LARGE SCALE GENOMIC DNA]</scope>
    <source>
        <strain evidence="2 3">DSM 11115</strain>
    </source>
</reference>
<dbReference type="PANTHER" id="PTHR40099:SF1">
    <property type="entry name" value="ACETOLACTATE SYNTHASE, SMALL SUBUNIT"/>
    <property type="match status" value="1"/>
</dbReference>
<comment type="caution">
    <text evidence="2">The sequence shown here is derived from an EMBL/GenBank/DDBJ whole genome shotgun (WGS) entry which is preliminary data.</text>
</comment>
<proteinExistence type="predicted"/>
<dbReference type="InterPro" id="IPR045865">
    <property type="entry name" value="ACT-like_dom_sf"/>
</dbReference>
<dbReference type="Proteomes" id="UP000228535">
    <property type="component" value="Unassembled WGS sequence"/>
</dbReference>
<name>A0A2M9AQA7_9BACT</name>
<accession>A0A2M9AQA7</accession>
<gene>
    <name evidence="2" type="ORF">CLV45_4569</name>
</gene>
<protein>
    <recommendedName>
        <fullName evidence="1">ACT domain-containing protein</fullName>
    </recommendedName>
</protein>
<dbReference type="CDD" id="cd02116">
    <property type="entry name" value="ACT"/>
    <property type="match status" value="1"/>
</dbReference>
<dbReference type="RefSeq" id="WP_100338806.1">
    <property type="nucleotide sequence ID" value="NZ_PGFA01000005.1"/>
</dbReference>
<evidence type="ECO:0000313" key="3">
    <source>
        <dbReference type="Proteomes" id="UP000228535"/>
    </source>
</evidence>